<dbReference type="CDD" id="cd00293">
    <property type="entry name" value="USP-like"/>
    <property type="match status" value="1"/>
</dbReference>
<comment type="caution">
    <text evidence="3">The sequence shown here is derived from an EMBL/GenBank/DDBJ whole genome shotgun (WGS) entry which is preliminary data.</text>
</comment>
<dbReference type="SUPFAM" id="SSF52402">
    <property type="entry name" value="Adenine nucleotide alpha hydrolases-like"/>
    <property type="match status" value="2"/>
</dbReference>
<comment type="similarity">
    <text evidence="1">Belongs to the universal stress protein A family.</text>
</comment>
<proteinExistence type="inferred from homology"/>
<dbReference type="InterPro" id="IPR006015">
    <property type="entry name" value="Universal_stress_UspA"/>
</dbReference>
<evidence type="ECO:0000256" key="1">
    <source>
        <dbReference type="ARBA" id="ARBA00008791"/>
    </source>
</evidence>
<dbReference type="PRINTS" id="PR01438">
    <property type="entry name" value="UNVRSLSTRESS"/>
</dbReference>
<evidence type="ECO:0000313" key="3">
    <source>
        <dbReference type="EMBL" id="MFD2523065.1"/>
    </source>
</evidence>
<reference evidence="4" key="1">
    <citation type="journal article" date="2019" name="Int. J. Syst. Evol. Microbiol.">
        <title>The Global Catalogue of Microorganisms (GCM) 10K type strain sequencing project: providing services to taxonomists for standard genome sequencing and annotation.</title>
        <authorList>
            <consortium name="The Broad Institute Genomics Platform"/>
            <consortium name="The Broad Institute Genome Sequencing Center for Infectious Disease"/>
            <person name="Wu L."/>
            <person name="Ma J."/>
        </authorList>
    </citation>
    <scope>NUCLEOTIDE SEQUENCE [LARGE SCALE GENOMIC DNA]</scope>
    <source>
        <strain evidence="4">KCTC 52344</strain>
    </source>
</reference>
<evidence type="ECO:0000313" key="4">
    <source>
        <dbReference type="Proteomes" id="UP001597510"/>
    </source>
</evidence>
<dbReference type="PANTHER" id="PTHR46268">
    <property type="entry name" value="STRESS RESPONSE PROTEIN NHAX"/>
    <property type="match status" value="1"/>
</dbReference>
<dbReference type="Pfam" id="PF00582">
    <property type="entry name" value="Usp"/>
    <property type="match status" value="1"/>
</dbReference>
<keyword evidence="4" id="KW-1185">Reference proteome</keyword>
<dbReference type="InterPro" id="IPR006016">
    <property type="entry name" value="UspA"/>
</dbReference>
<protein>
    <submittedName>
        <fullName evidence="3">Universal stress protein</fullName>
    </submittedName>
</protein>
<evidence type="ECO:0000259" key="2">
    <source>
        <dbReference type="Pfam" id="PF00582"/>
    </source>
</evidence>
<dbReference type="EMBL" id="JBHULC010000027">
    <property type="protein sequence ID" value="MFD2523065.1"/>
    <property type="molecule type" value="Genomic_DNA"/>
</dbReference>
<dbReference type="Gene3D" id="3.40.50.12370">
    <property type="match status" value="1"/>
</dbReference>
<organism evidence="3 4">
    <name type="scientific">Emticicia soli</name>
    <dbReference type="NCBI Taxonomy" id="2027878"/>
    <lineage>
        <taxon>Bacteria</taxon>
        <taxon>Pseudomonadati</taxon>
        <taxon>Bacteroidota</taxon>
        <taxon>Cytophagia</taxon>
        <taxon>Cytophagales</taxon>
        <taxon>Leadbetterellaceae</taxon>
        <taxon>Emticicia</taxon>
    </lineage>
</organism>
<feature type="domain" description="UspA" evidence="2">
    <location>
        <begin position="1"/>
        <end position="140"/>
    </location>
</feature>
<name>A0ABW5JBX0_9BACT</name>
<dbReference type="RefSeq" id="WP_340240029.1">
    <property type="nucleotide sequence ID" value="NZ_JBBEWC010000018.1"/>
</dbReference>
<sequence length="290" mass="32555">MKKVLLTTDFSAVSEKAVRYMLNLLGNHACEFTFLHAYYSFPSDSSAEASFSYFETIYSHSKASMRQFIASAEQADQRQIHTFKRLLLPASPAGALRFLSYQNDFDLIVAGTRGQRDDIFFGNMATDIVRNVPGNALIVPERMNMAPLRNVVMAVDAQSTCSVGELTALKSILKANNATLTLLTTIKNKASEKDLSMLPTYDYHYFFKGIEVVDYPVYARNLEDGISKYLNFHEADMLVTVTRQRSFFEGLFNRSLTSKLAQNPTVPFMSIYSKATAAVVTNEASIFNQR</sequence>
<accession>A0ABW5JBX0</accession>
<dbReference type="PANTHER" id="PTHR46268:SF6">
    <property type="entry name" value="UNIVERSAL STRESS PROTEIN UP12"/>
    <property type="match status" value="1"/>
</dbReference>
<gene>
    <name evidence="3" type="ORF">ACFSR2_19365</name>
</gene>
<dbReference type="Proteomes" id="UP001597510">
    <property type="component" value="Unassembled WGS sequence"/>
</dbReference>